<reference evidence="2" key="1">
    <citation type="submission" date="2019-06" db="EMBL/GenBank/DDBJ databases">
        <authorList>
            <person name="Zheng W."/>
        </authorList>
    </citation>
    <scope>NUCLEOTIDE SEQUENCE</scope>
    <source>
        <strain evidence="2">QDHG01</strain>
    </source>
</reference>
<feature type="compositionally biased region" description="Polar residues" evidence="1">
    <location>
        <begin position="16"/>
        <end position="30"/>
    </location>
</feature>
<protein>
    <submittedName>
        <fullName evidence="2">Uncharacterized protein</fullName>
    </submittedName>
</protein>
<evidence type="ECO:0000313" key="3">
    <source>
        <dbReference type="Proteomes" id="UP000785679"/>
    </source>
</evidence>
<feature type="compositionally biased region" description="Polar residues" evidence="1">
    <location>
        <begin position="132"/>
        <end position="141"/>
    </location>
</feature>
<keyword evidence="3" id="KW-1185">Reference proteome</keyword>
<name>A0A8J8SXM2_HALGN</name>
<feature type="region of interest" description="Disordered" evidence="1">
    <location>
        <begin position="1"/>
        <end position="68"/>
    </location>
</feature>
<dbReference type="Proteomes" id="UP000785679">
    <property type="component" value="Unassembled WGS sequence"/>
</dbReference>
<evidence type="ECO:0000313" key="2">
    <source>
        <dbReference type="EMBL" id="TNV74043.1"/>
    </source>
</evidence>
<feature type="region of interest" description="Disordered" evidence="1">
    <location>
        <begin position="95"/>
        <end position="141"/>
    </location>
</feature>
<evidence type="ECO:0000256" key="1">
    <source>
        <dbReference type="SAM" id="MobiDB-lite"/>
    </source>
</evidence>
<feature type="compositionally biased region" description="Polar residues" evidence="1">
    <location>
        <begin position="95"/>
        <end position="118"/>
    </location>
</feature>
<sequence>MEIMRNPHSHMMLKGSGSNNSKADIHTQTNHKGESMERNRMMNNGHQMSSTDREETSKSASVRGETRVSIRAGTRVQVAADFTVDRITTISGGRTISMTNSIGSMRRNSSGNRKNSLGNKRRRMRGLRMQIANPTSKQMKP</sequence>
<organism evidence="2 3">
    <name type="scientific">Halteria grandinella</name>
    <dbReference type="NCBI Taxonomy" id="5974"/>
    <lineage>
        <taxon>Eukaryota</taxon>
        <taxon>Sar</taxon>
        <taxon>Alveolata</taxon>
        <taxon>Ciliophora</taxon>
        <taxon>Intramacronucleata</taxon>
        <taxon>Spirotrichea</taxon>
        <taxon>Stichotrichia</taxon>
        <taxon>Sporadotrichida</taxon>
        <taxon>Halteriidae</taxon>
        <taxon>Halteria</taxon>
    </lineage>
</organism>
<comment type="caution">
    <text evidence="2">The sequence shown here is derived from an EMBL/GenBank/DDBJ whole genome shotgun (WGS) entry which is preliminary data.</text>
</comment>
<dbReference type="EMBL" id="RRYP01017584">
    <property type="protein sequence ID" value="TNV74043.1"/>
    <property type="molecule type" value="Genomic_DNA"/>
</dbReference>
<accession>A0A8J8SXM2</accession>
<feature type="compositionally biased region" description="Basic and acidic residues" evidence="1">
    <location>
        <begin position="31"/>
        <end position="40"/>
    </location>
</feature>
<gene>
    <name evidence="2" type="ORF">FGO68_gene5691</name>
</gene>
<proteinExistence type="predicted"/>
<feature type="compositionally biased region" description="Polar residues" evidence="1">
    <location>
        <begin position="41"/>
        <end position="50"/>
    </location>
</feature>
<dbReference type="AlphaFoldDB" id="A0A8J8SXM2"/>